<dbReference type="STRING" id="1888892.BFL28_10680"/>
<protein>
    <submittedName>
        <fullName evidence="1">Uncharacterized protein</fullName>
    </submittedName>
</protein>
<organism evidence="1 2">
    <name type="scientific">Sphingomonas turrisvirgatae</name>
    <dbReference type="NCBI Taxonomy" id="1888892"/>
    <lineage>
        <taxon>Bacteria</taxon>
        <taxon>Pseudomonadati</taxon>
        <taxon>Pseudomonadota</taxon>
        <taxon>Alphaproteobacteria</taxon>
        <taxon>Sphingomonadales</taxon>
        <taxon>Sphingomonadaceae</taxon>
        <taxon>Sphingomonas</taxon>
    </lineage>
</organism>
<reference evidence="1 2" key="1">
    <citation type="submission" date="2016-08" db="EMBL/GenBank/DDBJ databases">
        <title>Draft genome of the agarase producing Sphingomonas sp. MCT13.</title>
        <authorList>
            <person name="D'Andrea M.M."/>
            <person name="Rossolini G.M."/>
            <person name="Thaller M.C."/>
        </authorList>
    </citation>
    <scope>NUCLEOTIDE SEQUENCE [LARGE SCALE GENOMIC DNA]</scope>
    <source>
        <strain evidence="1 2">MCT13</strain>
    </source>
</reference>
<accession>A0A1E3M2I2</accession>
<evidence type="ECO:0000313" key="2">
    <source>
        <dbReference type="Proteomes" id="UP000094487"/>
    </source>
</evidence>
<keyword evidence="2" id="KW-1185">Reference proteome</keyword>
<proteinExistence type="predicted"/>
<dbReference type="Proteomes" id="UP000094487">
    <property type="component" value="Unassembled WGS sequence"/>
</dbReference>
<sequence>MNAQTTITADAGSIEGAYRATISAHCPNQSELAMQARIALAQLRARASAGARRCSDEAAPVLHHVAVLAGETVYAPLPEGKLHLVVGALSSLMSAARHVERAVNWTQPEGG</sequence>
<gene>
    <name evidence="1" type="ORF">BFL28_10680</name>
</gene>
<dbReference type="AlphaFoldDB" id="A0A1E3M2I2"/>
<name>A0A1E3M2I2_9SPHN</name>
<comment type="caution">
    <text evidence="1">The sequence shown here is derived from an EMBL/GenBank/DDBJ whole genome shotgun (WGS) entry which is preliminary data.</text>
</comment>
<dbReference type="EMBL" id="MDDS01000006">
    <property type="protein sequence ID" value="ODP39270.1"/>
    <property type="molecule type" value="Genomic_DNA"/>
</dbReference>
<dbReference type="RefSeq" id="WP_069319041.1">
    <property type="nucleotide sequence ID" value="NZ_MDDS01000006.1"/>
</dbReference>
<evidence type="ECO:0000313" key="1">
    <source>
        <dbReference type="EMBL" id="ODP39270.1"/>
    </source>
</evidence>